<reference evidence="1" key="2">
    <citation type="submission" date="2021-08" db="EMBL/GenBank/DDBJ databases">
        <authorList>
            <person name="Tani A."/>
            <person name="Ola A."/>
            <person name="Ogura Y."/>
            <person name="Katsura K."/>
            <person name="Hayashi T."/>
        </authorList>
    </citation>
    <scope>NUCLEOTIDE SEQUENCE</scope>
    <source>
        <strain evidence="1">NBRC 15689</strain>
    </source>
</reference>
<reference evidence="1" key="1">
    <citation type="journal article" date="2021" name="Front. Microbiol.">
        <title>Comprehensive Comparative Genomics and Phenotyping of Methylobacterium Species.</title>
        <authorList>
            <person name="Alessa O."/>
            <person name="Ogura Y."/>
            <person name="Fujitani Y."/>
            <person name="Takami H."/>
            <person name="Hayashi T."/>
            <person name="Sahin N."/>
            <person name="Tani A."/>
        </authorList>
    </citation>
    <scope>NUCLEOTIDE SEQUENCE</scope>
    <source>
        <strain evidence="1">NBRC 15689</strain>
    </source>
</reference>
<name>A0ABQ4T3T2_METOR</name>
<accession>A0ABQ4T3T2</accession>
<comment type="caution">
    <text evidence="1">The sequence shown here is derived from an EMBL/GenBank/DDBJ whole genome shotgun (WGS) entry which is preliminary data.</text>
</comment>
<dbReference type="EMBL" id="BPQV01000003">
    <property type="protein sequence ID" value="GJE26295.1"/>
    <property type="molecule type" value="Genomic_DNA"/>
</dbReference>
<dbReference type="Proteomes" id="UP001055156">
    <property type="component" value="Unassembled WGS sequence"/>
</dbReference>
<proteinExistence type="predicted"/>
<evidence type="ECO:0000313" key="1">
    <source>
        <dbReference type="EMBL" id="GJE26295.1"/>
    </source>
</evidence>
<keyword evidence="2" id="KW-1185">Reference proteome</keyword>
<protein>
    <submittedName>
        <fullName evidence="1">Uncharacterized protein</fullName>
    </submittedName>
</protein>
<gene>
    <name evidence="1" type="ORF">LKMONMHP_1146</name>
</gene>
<organism evidence="1 2">
    <name type="scientific">Methylobacterium organophilum</name>
    <dbReference type="NCBI Taxonomy" id="410"/>
    <lineage>
        <taxon>Bacteria</taxon>
        <taxon>Pseudomonadati</taxon>
        <taxon>Pseudomonadota</taxon>
        <taxon>Alphaproteobacteria</taxon>
        <taxon>Hyphomicrobiales</taxon>
        <taxon>Methylobacteriaceae</taxon>
        <taxon>Methylobacterium</taxon>
    </lineage>
</organism>
<sequence>MLNRAPQPMSVEAFFAGQERPAELFERAGGASGQGA</sequence>
<evidence type="ECO:0000313" key="2">
    <source>
        <dbReference type="Proteomes" id="UP001055156"/>
    </source>
</evidence>